<accession>A0A7V0IAE3</accession>
<dbReference type="CDD" id="cd03801">
    <property type="entry name" value="GT4_PimA-like"/>
    <property type="match status" value="1"/>
</dbReference>
<evidence type="ECO:0000259" key="1">
    <source>
        <dbReference type="Pfam" id="PF00534"/>
    </source>
</evidence>
<dbReference type="InterPro" id="IPR001296">
    <property type="entry name" value="Glyco_trans_1"/>
</dbReference>
<comment type="caution">
    <text evidence="2">The sequence shown here is derived from an EMBL/GenBank/DDBJ whole genome shotgun (WGS) entry which is preliminary data.</text>
</comment>
<dbReference type="SUPFAM" id="SSF53756">
    <property type="entry name" value="UDP-Glycosyltransferase/glycogen phosphorylase"/>
    <property type="match status" value="1"/>
</dbReference>
<dbReference type="Proteomes" id="UP000885706">
    <property type="component" value="Unassembled WGS sequence"/>
</dbReference>
<sequence length="371" mass="42344">MKEYIAIIYMNLGPYHLARLKALAKLAPHLLAIEVGSKQGIYPWRPEKKNLPYVLETLFDQTVEEVSIKEQKKAIVHCLEKYNPVTVIVSGYGHPVMRIAARWARKKGGKDILLFSTTELDNPRVWWREWIKSRFIKKFHALAVSGKRSAQYAQKLGVPREKIFVIGNVVDNEHCQKLAKTFRANETEVRKKLKLPKDFFLYVGRLSKKKNLTALLKAFFRYQKSGGIWELVLVGSGPEEEKLKEMASILNVHIHFAGWKQFEELAAYYALAKCFILPSMSETWGLVVNEAMACGLPILVSKNCGCVPELCKDGINGHIFDPKDVEQLASLMLSYSKGEFDLQKMGAESQRIIRKYTPHTWACNLINAINM</sequence>
<proteinExistence type="predicted"/>
<dbReference type="PANTHER" id="PTHR45947">
    <property type="entry name" value="SULFOQUINOVOSYL TRANSFERASE SQD2"/>
    <property type="match status" value="1"/>
</dbReference>
<dbReference type="EMBL" id="DQWQ01000092">
    <property type="protein sequence ID" value="HDD35577.1"/>
    <property type="molecule type" value="Genomic_DNA"/>
</dbReference>
<dbReference type="PANTHER" id="PTHR45947:SF3">
    <property type="entry name" value="SULFOQUINOVOSYL TRANSFERASE SQD2"/>
    <property type="match status" value="1"/>
</dbReference>
<gene>
    <name evidence="2" type="ORF">ENF30_02125</name>
</gene>
<dbReference type="Pfam" id="PF00534">
    <property type="entry name" value="Glycos_transf_1"/>
    <property type="match status" value="1"/>
</dbReference>
<dbReference type="InterPro" id="IPR050194">
    <property type="entry name" value="Glycosyltransferase_grp1"/>
</dbReference>
<organism evidence="2">
    <name type="scientific">Desulfofervidus auxilii</name>
    <dbReference type="NCBI Taxonomy" id="1621989"/>
    <lineage>
        <taxon>Bacteria</taxon>
        <taxon>Pseudomonadati</taxon>
        <taxon>Thermodesulfobacteriota</taxon>
        <taxon>Candidatus Desulfofervidia</taxon>
        <taxon>Candidatus Desulfofervidales</taxon>
        <taxon>Candidatus Desulfofervidaceae</taxon>
        <taxon>Candidatus Desulfofervidus</taxon>
    </lineage>
</organism>
<dbReference type="AlphaFoldDB" id="A0A7V0IAE3"/>
<name>A0A7V0IAE3_DESA2</name>
<feature type="domain" description="Glycosyl transferase family 1" evidence="1">
    <location>
        <begin position="188"/>
        <end position="347"/>
    </location>
</feature>
<protein>
    <submittedName>
        <fullName evidence="2">Glycosyltransferase</fullName>
    </submittedName>
</protein>
<evidence type="ECO:0000313" key="2">
    <source>
        <dbReference type="EMBL" id="HDD35577.1"/>
    </source>
</evidence>
<dbReference type="Gene3D" id="3.40.50.2000">
    <property type="entry name" value="Glycogen Phosphorylase B"/>
    <property type="match status" value="2"/>
</dbReference>
<reference evidence="2" key="1">
    <citation type="journal article" date="2020" name="mSystems">
        <title>Genome- and Community-Level Interaction Insights into Carbon Utilization and Element Cycling Functions of Hydrothermarchaeota in Hydrothermal Sediment.</title>
        <authorList>
            <person name="Zhou Z."/>
            <person name="Liu Y."/>
            <person name="Xu W."/>
            <person name="Pan J."/>
            <person name="Luo Z.H."/>
            <person name="Li M."/>
        </authorList>
    </citation>
    <scope>NUCLEOTIDE SEQUENCE [LARGE SCALE GENOMIC DNA]</scope>
    <source>
        <strain evidence="2">HyVt-113</strain>
    </source>
</reference>
<dbReference type="GO" id="GO:0016758">
    <property type="term" value="F:hexosyltransferase activity"/>
    <property type="evidence" value="ECO:0007669"/>
    <property type="project" value="TreeGrafter"/>
</dbReference>